<dbReference type="Proteomes" id="UP000758603">
    <property type="component" value="Unassembled WGS sequence"/>
</dbReference>
<evidence type="ECO:0000313" key="3">
    <source>
        <dbReference type="Proteomes" id="UP000758603"/>
    </source>
</evidence>
<accession>A0A9P8RMU1</accession>
<dbReference type="EMBL" id="JAGPXC010000009">
    <property type="protein sequence ID" value="KAH6647098.1"/>
    <property type="molecule type" value="Genomic_DNA"/>
</dbReference>
<dbReference type="PANTHER" id="PTHR35910:SF6">
    <property type="entry name" value="2EXR DOMAIN-CONTAINING PROTEIN"/>
    <property type="match status" value="1"/>
</dbReference>
<dbReference type="Pfam" id="PF20150">
    <property type="entry name" value="2EXR"/>
    <property type="match status" value="1"/>
</dbReference>
<dbReference type="InterPro" id="IPR045518">
    <property type="entry name" value="2EXR"/>
</dbReference>
<dbReference type="OrthoDB" id="3473305at2759"/>
<comment type="caution">
    <text evidence="2">The sequence shown here is derived from an EMBL/GenBank/DDBJ whole genome shotgun (WGS) entry which is preliminary data.</text>
</comment>
<feature type="domain" description="2EXR" evidence="1">
    <location>
        <begin position="49"/>
        <end position="184"/>
    </location>
</feature>
<gene>
    <name evidence="2" type="ORF">BKA67DRAFT_581653</name>
</gene>
<evidence type="ECO:0000259" key="1">
    <source>
        <dbReference type="Pfam" id="PF20150"/>
    </source>
</evidence>
<keyword evidence="3" id="KW-1185">Reference proteome</keyword>
<organism evidence="2 3">
    <name type="scientific">Truncatella angustata</name>
    <dbReference type="NCBI Taxonomy" id="152316"/>
    <lineage>
        <taxon>Eukaryota</taxon>
        <taxon>Fungi</taxon>
        <taxon>Dikarya</taxon>
        <taxon>Ascomycota</taxon>
        <taxon>Pezizomycotina</taxon>
        <taxon>Sordariomycetes</taxon>
        <taxon>Xylariomycetidae</taxon>
        <taxon>Amphisphaeriales</taxon>
        <taxon>Sporocadaceae</taxon>
        <taxon>Truncatella</taxon>
    </lineage>
</organism>
<dbReference type="RefSeq" id="XP_045953612.1">
    <property type="nucleotide sequence ID" value="XM_046103928.1"/>
</dbReference>
<evidence type="ECO:0000313" key="2">
    <source>
        <dbReference type="EMBL" id="KAH6647098.1"/>
    </source>
</evidence>
<dbReference type="PANTHER" id="PTHR35910">
    <property type="entry name" value="2EXR DOMAIN-CONTAINING PROTEIN"/>
    <property type="match status" value="1"/>
</dbReference>
<dbReference type="AlphaFoldDB" id="A0A9P8RMU1"/>
<reference evidence="2" key="1">
    <citation type="journal article" date="2021" name="Nat. Commun.">
        <title>Genetic determinants of endophytism in the Arabidopsis root mycobiome.</title>
        <authorList>
            <person name="Mesny F."/>
            <person name="Miyauchi S."/>
            <person name="Thiergart T."/>
            <person name="Pickel B."/>
            <person name="Atanasova L."/>
            <person name="Karlsson M."/>
            <person name="Huettel B."/>
            <person name="Barry K.W."/>
            <person name="Haridas S."/>
            <person name="Chen C."/>
            <person name="Bauer D."/>
            <person name="Andreopoulos W."/>
            <person name="Pangilinan J."/>
            <person name="LaButti K."/>
            <person name="Riley R."/>
            <person name="Lipzen A."/>
            <person name="Clum A."/>
            <person name="Drula E."/>
            <person name="Henrissat B."/>
            <person name="Kohler A."/>
            <person name="Grigoriev I.V."/>
            <person name="Martin F.M."/>
            <person name="Hacquard S."/>
        </authorList>
    </citation>
    <scope>NUCLEOTIDE SEQUENCE</scope>
    <source>
        <strain evidence="2">MPI-SDFR-AT-0073</strain>
    </source>
</reference>
<sequence length="371" mass="42263">MPSPILNARPVLPAPTAPAAQPWLPSYPVAYDQLCSTTTSLSLSSADSFTLFPTLPPELRLVIWQHTWEHRQLIPQRKIIGWITDGRTYSSTLTNHEIMCIKIRDTKKARYGWFSNNHASVSGSVCASTNGISLITRTWTETPAPTSLYVNRESHYETLRYFQRGLGLSSNKLDVWVNFDRDVIHVPVHSPLHMTFTRADCGKLVRLTIPELAPALSLFSHRIGQWDSEKSRLSAIPTLVGTLPLYEEFTDVWRLIRSRFPSLREINLDRFAECRKYELTSMLGLDRPLPPGHLYSHCHYCMNLQQRIRQNIPRIGVAHATDGALSDISRILDARNIMNPLYERRSAVIGKVKGQKKGEMDEDVVVNYWTV</sequence>
<proteinExistence type="predicted"/>
<protein>
    <recommendedName>
        <fullName evidence="1">2EXR domain-containing protein</fullName>
    </recommendedName>
</protein>
<name>A0A9P8RMU1_9PEZI</name>
<dbReference type="GeneID" id="70132819"/>